<comment type="caution">
    <text evidence="1">The sequence shown here is derived from an EMBL/GenBank/DDBJ whole genome shotgun (WGS) entry which is preliminary data.</text>
</comment>
<evidence type="ECO:0000313" key="2">
    <source>
        <dbReference type="Proteomes" id="UP000033736"/>
    </source>
</evidence>
<keyword evidence="2" id="KW-1185">Reference proteome</keyword>
<evidence type="ECO:0000313" key="1">
    <source>
        <dbReference type="EMBL" id="KJW03928.1"/>
    </source>
</evidence>
<dbReference type="PATRIC" id="fig|1268837.3.peg.1780"/>
<dbReference type="RefSeq" id="WP_045805997.1">
    <property type="nucleotide sequence ID" value="NZ_LAOQ01000008.1"/>
</dbReference>
<sequence length="443" mass="49317">MISNNKFRRVIYIKHVMHILMIVLLLQATTSYAWDLQDVFEGMSVNVTKPGSYQSQAAGYYAAGGLSLRTNKTAFNPISITPPSLNMSCSGIDAYLGSFSLISGEELVQLMKNIGTQAKAYAFSLGLKTFAPQIENALKDLRNLAMEMNQFAKSDCEMTKAIFAAILPKDSAMRESVCRDLQSSSGLDYFAAGKKCRSDLEQKQALASIQNKDPELMLTNYNIFTKAAEKAGIPENMRSAIMSMTGTIIVRDNNVYFLESLAKDEKSWITHLKGGESASIYTCDNNNCLNPVIRRNISIAPEQSYQGKAKTKLDELKSKLASNNEFNNADISFLSSIGEAFPIYDYITLEAISGVTILESSSELIASYSLLQHLKEVISEVRKAVNMLKPKQVSDHHLTAYLKALDRVQLFAQEKWSNMLTSSDQIDRRARLIEQHLIAKERA</sequence>
<dbReference type="Pfam" id="PF06122">
    <property type="entry name" value="TraH"/>
    <property type="match status" value="1"/>
</dbReference>
<gene>
    <name evidence="1" type="ORF">RAT170B_1549</name>
</gene>
<proteinExistence type="predicted"/>
<organism evidence="1 2">
    <name type="scientific">Rickettsia argasii T170-B</name>
    <dbReference type="NCBI Taxonomy" id="1268837"/>
    <lineage>
        <taxon>Bacteria</taxon>
        <taxon>Pseudomonadati</taxon>
        <taxon>Pseudomonadota</taxon>
        <taxon>Alphaproteobacteria</taxon>
        <taxon>Rickettsiales</taxon>
        <taxon>Rickettsiaceae</taxon>
        <taxon>Rickettsieae</taxon>
        <taxon>Rickettsia</taxon>
        <taxon>spotted fever group</taxon>
    </lineage>
</organism>
<dbReference type="EMBL" id="LAOQ01000008">
    <property type="protein sequence ID" value="KJW03928.1"/>
    <property type="molecule type" value="Genomic_DNA"/>
</dbReference>
<dbReference type="InterPro" id="IPR010927">
    <property type="entry name" value="T4SS_TraH"/>
</dbReference>
<dbReference type="Proteomes" id="UP000033736">
    <property type="component" value="Unassembled WGS sequence"/>
</dbReference>
<name>A0A0F3RCB8_9RICK</name>
<accession>A0A0F3RCB8</accession>
<reference evidence="1 2" key="1">
    <citation type="submission" date="2015-01" db="EMBL/GenBank/DDBJ databases">
        <title>Genome Sequencing of Rickettsiales /home/snadendla/prok_pipe/test/illegal_ec_num.txt.</title>
        <authorList>
            <person name="Daugherty S.C."/>
            <person name="Su Q."/>
            <person name="Abolude K."/>
            <person name="Beier-Sexton M."/>
            <person name="Carlyon J.A."/>
            <person name="Carter R."/>
            <person name="Day N.P."/>
            <person name="Dumler S.J."/>
            <person name="Dyachenko V."/>
            <person name="Godinez A."/>
            <person name="Kurtti T.J."/>
            <person name="Lichay M."/>
            <person name="Mullins K.E."/>
            <person name="Ott S."/>
            <person name="Pappas-Brown V."/>
            <person name="Paris D.H."/>
            <person name="Patel P."/>
            <person name="Richards A.L."/>
            <person name="Sadzewicz L."/>
            <person name="Sears K."/>
            <person name="Seidman D."/>
            <person name="Sengamalay N."/>
            <person name="Stenos J."/>
            <person name="Tallon L.J."/>
            <person name="Vincent G."/>
            <person name="Fraser C.M."/>
            <person name="Munderloh U."/>
            <person name="Dunning-Hotopp J.C."/>
        </authorList>
    </citation>
    <scope>NUCLEOTIDE SEQUENCE [LARGE SCALE GENOMIC DNA]</scope>
    <source>
        <strain evidence="1 2">T170-B</strain>
    </source>
</reference>
<protein>
    <submittedName>
        <fullName evidence="1">Conjugative relaxosome accessory transposon family protein</fullName>
    </submittedName>
</protein>
<dbReference type="AlphaFoldDB" id="A0A0F3RCB8"/>